<sequence>YVLVNSLHRIITNSALDWWPKIDAVYCHSMELRSMFSETLHKAIQGCGAHPAIRMTPMPTSHCFAWQWASVA</sequence>
<evidence type="ECO:0000313" key="1">
    <source>
        <dbReference type="EMBL" id="AAL68632.1"/>
    </source>
</evidence>
<name>Q8UVF0_9AVES</name>
<gene>
    <name evidence="1" type="primary">NF1</name>
</gene>
<feature type="non-terminal residue" evidence="1">
    <location>
        <position position="72"/>
    </location>
</feature>
<organism evidence="1">
    <name type="scientific">Gyps fulvus</name>
    <name type="common">Eurasian griffon</name>
    <dbReference type="NCBI Taxonomy" id="36247"/>
    <lineage>
        <taxon>Eukaryota</taxon>
        <taxon>Metazoa</taxon>
        <taxon>Chordata</taxon>
        <taxon>Craniata</taxon>
        <taxon>Vertebrata</taxon>
        <taxon>Euteleostomi</taxon>
        <taxon>Archelosauria</taxon>
        <taxon>Archosauria</taxon>
        <taxon>Dinosauria</taxon>
        <taxon>Saurischia</taxon>
        <taxon>Theropoda</taxon>
        <taxon>Coelurosauria</taxon>
        <taxon>Aves</taxon>
        <taxon>Neognathae</taxon>
        <taxon>Neoaves</taxon>
        <taxon>Telluraves</taxon>
        <taxon>Accipitrimorphae</taxon>
        <taxon>Accipitriformes</taxon>
        <taxon>Accipitridae</taxon>
        <taxon>Accipitrinae</taxon>
        <taxon>Gyps</taxon>
    </lineage>
</organism>
<accession>Q8UVF0</accession>
<protein>
    <submittedName>
        <fullName evidence="1">Neurofibromatosis type 1</fullName>
    </submittedName>
</protein>
<proteinExistence type="predicted"/>
<dbReference type="EMBL" id="AF457133">
    <property type="protein sequence ID" value="AAL68632.1"/>
    <property type="molecule type" value="Genomic_DNA"/>
</dbReference>
<feature type="non-terminal residue" evidence="1">
    <location>
        <position position="1"/>
    </location>
</feature>
<reference evidence="1" key="1">
    <citation type="journal article" date="2004" name="Eur. J. Hum. Genet.">
        <title>In NF1, CFTR, PER3, CARS and SYT7, alternatively included exons show higher conservation of surrounding intron sequences than constitutive exons.</title>
        <authorList>
            <person name="Kaufmann D."/>
            <person name="Kenner O."/>
            <person name="Nurnberg P."/>
            <person name="Vogel W."/>
            <person name="Bartelt B."/>
        </authorList>
    </citation>
    <scope>NUCLEOTIDE SEQUENCE</scope>
</reference>
<dbReference type="AlphaFoldDB" id="Q8UVF0"/>